<keyword evidence="2" id="KW-0560">Oxidoreductase</keyword>
<accession>A0A7H0SS13</accession>
<organism evidence="2 3">
    <name type="scientific">Corynebacterium poyangense</name>
    <dbReference type="NCBI Taxonomy" id="2684405"/>
    <lineage>
        <taxon>Bacteria</taxon>
        <taxon>Bacillati</taxon>
        <taxon>Actinomycetota</taxon>
        <taxon>Actinomycetes</taxon>
        <taxon>Mycobacteriales</taxon>
        <taxon>Corynebacteriaceae</taxon>
        <taxon>Corynebacterium</taxon>
    </lineage>
</organism>
<dbReference type="AlphaFoldDB" id="A0A7H0SS13"/>
<dbReference type="KEGG" id="cpoy:GP475_00250"/>
<sequence length="89" mass="10564">MILTGYLRCKNSDETELILKYLPGHIIASRQEPGCLKFIVRELSDGLTWEVSEQFVDQKSFKKHQERTKNSEWGRKTAHILRDYTMYEK</sequence>
<gene>
    <name evidence="2" type="ORF">GP475_00250</name>
</gene>
<dbReference type="Gene3D" id="3.30.70.100">
    <property type="match status" value="1"/>
</dbReference>
<protein>
    <submittedName>
        <fullName evidence="2">Antibiotic biosynthesis monooxygenase</fullName>
    </submittedName>
</protein>
<keyword evidence="2" id="KW-0503">Monooxygenase</keyword>
<evidence type="ECO:0000313" key="3">
    <source>
        <dbReference type="Proteomes" id="UP000516320"/>
    </source>
</evidence>
<dbReference type="InterPro" id="IPR011008">
    <property type="entry name" value="Dimeric_a/b-barrel"/>
</dbReference>
<name>A0A7H0SS13_9CORY</name>
<proteinExistence type="predicted"/>
<dbReference type="GO" id="GO:0004497">
    <property type="term" value="F:monooxygenase activity"/>
    <property type="evidence" value="ECO:0007669"/>
    <property type="project" value="UniProtKB-KW"/>
</dbReference>
<keyword evidence="3" id="KW-1185">Reference proteome</keyword>
<dbReference type="InterPro" id="IPR007138">
    <property type="entry name" value="ABM_dom"/>
</dbReference>
<feature type="domain" description="ABM" evidence="1">
    <location>
        <begin position="18"/>
        <end position="67"/>
    </location>
</feature>
<dbReference type="SUPFAM" id="SSF54909">
    <property type="entry name" value="Dimeric alpha+beta barrel"/>
    <property type="match status" value="1"/>
</dbReference>
<dbReference type="Proteomes" id="UP000516320">
    <property type="component" value="Chromosome"/>
</dbReference>
<dbReference type="EMBL" id="CP046884">
    <property type="protein sequence ID" value="QNQ91338.1"/>
    <property type="molecule type" value="Genomic_DNA"/>
</dbReference>
<evidence type="ECO:0000313" key="2">
    <source>
        <dbReference type="EMBL" id="QNQ91338.1"/>
    </source>
</evidence>
<dbReference type="Pfam" id="PF03992">
    <property type="entry name" value="ABM"/>
    <property type="match status" value="1"/>
</dbReference>
<evidence type="ECO:0000259" key="1">
    <source>
        <dbReference type="Pfam" id="PF03992"/>
    </source>
</evidence>
<reference evidence="2 3" key="1">
    <citation type="submission" date="2019-12" db="EMBL/GenBank/DDBJ databases">
        <title>Corynebacterium sp. nov., isolated from feces of the Anser Albifrons in China.</title>
        <authorList>
            <person name="Liu Q."/>
        </authorList>
    </citation>
    <scope>NUCLEOTIDE SEQUENCE [LARGE SCALE GENOMIC DNA]</scope>
    <source>
        <strain evidence="2 3">4H37-19</strain>
    </source>
</reference>